<protein>
    <recommendedName>
        <fullName evidence="1">Putative zinc-finger domain-containing protein</fullName>
    </recommendedName>
</protein>
<dbReference type="EMBL" id="CP000083">
    <property type="protein sequence ID" value="AAZ27466.1"/>
    <property type="molecule type" value="Genomic_DNA"/>
</dbReference>
<accession>Q488H1</accession>
<dbReference type="KEGG" id="cps:CPS_0795"/>
<dbReference type="STRING" id="167879.CPS_0795"/>
<dbReference type="Pfam" id="PF13490">
    <property type="entry name" value="zf-HC2"/>
    <property type="match status" value="1"/>
</dbReference>
<proteinExistence type="predicted"/>
<evidence type="ECO:0000259" key="1">
    <source>
        <dbReference type="Pfam" id="PF13490"/>
    </source>
</evidence>
<dbReference type="Gene3D" id="1.10.10.1320">
    <property type="entry name" value="Anti-sigma factor, zinc-finger domain"/>
    <property type="match status" value="1"/>
</dbReference>
<dbReference type="Proteomes" id="UP000000547">
    <property type="component" value="Chromosome"/>
</dbReference>
<sequence>MLSCEEVDGFLYDFHEGNLSSIEKLKFKLHLSMCSECRQYVKGYKNTIKTYQSGFIKADQIDEVPEDLMQAILKSREPK</sequence>
<dbReference type="HOGENOM" id="CLU_179277_0_4_6"/>
<feature type="domain" description="Putative zinc-finger" evidence="1">
    <location>
        <begin position="4"/>
        <end position="38"/>
    </location>
</feature>
<gene>
    <name evidence="2" type="ordered locus">CPS_0795</name>
</gene>
<reference evidence="2" key="1">
    <citation type="journal article" date="2005" name="Proc. Natl. Acad. Sci. U.S.A.">
        <title>The psychrophilic lifestyle as revealed by the genome sequence of Colwellia psychrerythraea 34H through genomic and proteomic analyses.</title>
        <authorList>
            <person name="Methe B.A."/>
            <person name="Nelson K.E."/>
            <person name="Deming J.W."/>
            <person name="Momen B."/>
            <person name="Melamud E."/>
            <person name="Zhang X."/>
            <person name="Moult J."/>
            <person name="Madupu R."/>
            <person name="Nelson W.C."/>
            <person name="Dodson R.J."/>
            <person name="Brinkac L.M."/>
            <person name="Daugherty S.C."/>
            <person name="Durkin A.S."/>
            <person name="DeBoy R.T."/>
            <person name="Kolonay J.F."/>
            <person name="Sullivan S.A."/>
            <person name="Zhou L."/>
            <person name="Davidsen T.M."/>
            <person name="Wu M."/>
            <person name="Huston A.L."/>
            <person name="Lewis M."/>
            <person name="Weaver B."/>
            <person name="Weidman J.F."/>
            <person name="Khouri H."/>
            <person name="Utterback T.R."/>
            <person name="Feldblyum T.V."/>
            <person name="Fraser C.M."/>
        </authorList>
    </citation>
    <scope>NUCLEOTIDE SEQUENCE [LARGE SCALE GENOMIC DNA]</scope>
    <source>
        <strain evidence="2">34H</strain>
    </source>
</reference>
<evidence type="ECO:0000313" key="2">
    <source>
        <dbReference type="EMBL" id="AAZ27466.1"/>
    </source>
</evidence>
<evidence type="ECO:0000313" key="3">
    <source>
        <dbReference type="Proteomes" id="UP000000547"/>
    </source>
</evidence>
<organism evidence="2 3">
    <name type="scientific">Colwellia psychrerythraea (strain 34H / ATCC BAA-681)</name>
    <name type="common">Vibrio psychroerythus</name>
    <dbReference type="NCBI Taxonomy" id="167879"/>
    <lineage>
        <taxon>Bacteria</taxon>
        <taxon>Pseudomonadati</taxon>
        <taxon>Pseudomonadota</taxon>
        <taxon>Gammaproteobacteria</taxon>
        <taxon>Alteromonadales</taxon>
        <taxon>Colwelliaceae</taxon>
        <taxon>Colwellia</taxon>
    </lineage>
</organism>
<dbReference type="InterPro" id="IPR041916">
    <property type="entry name" value="Anti_sigma_zinc_sf"/>
</dbReference>
<dbReference type="AlphaFoldDB" id="Q488H1"/>
<name>Q488H1_COLP3</name>
<dbReference type="InterPro" id="IPR027383">
    <property type="entry name" value="Znf_put"/>
</dbReference>